<protein>
    <submittedName>
        <fullName evidence="11">Membrane fusion protein, multidrug efflux system</fullName>
    </submittedName>
</protein>
<dbReference type="EMBL" id="FZOU01000004">
    <property type="protein sequence ID" value="SNT14911.1"/>
    <property type="molecule type" value="Genomic_DNA"/>
</dbReference>
<feature type="region of interest" description="Disordered" evidence="6">
    <location>
        <begin position="84"/>
        <end position="110"/>
    </location>
</feature>
<feature type="compositionally biased region" description="Polar residues" evidence="6">
    <location>
        <begin position="449"/>
        <end position="459"/>
    </location>
</feature>
<sequence length="459" mass="48830">MSQEYSRGERQPGVQDGAQLGASFEAHNSESYGGREGRAFEERNAKLAHEVVDKKSHAWIWILLILLIAAAVFFLRRNKDDKSAGAGAAGGKAGGGRGQQGPPAITTAESKTGDMPVYINALGTVTPTNTVTVYSQITGRVLSVHYQEGQLVRKGQPLIDVDPAPYEATLRQAEGTLEHDLAVLAQARIDYDRYKAAYARNAIAKQQVDDQEQAVKQYEGTVKTDQGTVLYDQVQLSYCHIVSPITGRVGLRLVDPGNTVFSGTGSTLAVITQVSPITVVFNVSEDDLPAVQAQLKGKRQLEVDAFDRSNANQLEAGTLNSLNNQIDTTTGTIKFRASFQNADLTLFPNQFVNARLLVNTLKSVTLVPTVAVQHNGTAAFVYVVKAGADGKGPTVAVQPITTQSNDANNTAVTGLDANTTLATSGFDRLENGAEVTTKQAGQKGADSKPSATATGAPSR</sequence>
<dbReference type="RefSeq" id="WP_245817990.1">
    <property type="nucleotide sequence ID" value="NZ_FZOU01000004.1"/>
</dbReference>
<dbReference type="Gene3D" id="2.40.30.170">
    <property type="match status" value="1"/>
</dbReference>
<comment type="similarity">
    <text evidence="2">Belongs to the membrane fusion protein (MFP) (TC 8.A.1) family.</text>
</comment>
<dbReference type="GO" id="GO:0015562">
    <property type="term" value="F:efflux transmembrane transporter activity"/>
    <property type="evidence" value="ECO:0007669"/>
    <property type="project" value="TreeGrafter"/>
</dbReference>
<dbReference type="PANTHER" id="PTHR30469:SF12">
    <property type="entry name" value="MULTIDRUG RESISTANCE PROTEIN MDTA"/>
    <property type="match status" value="1"/>
</dbReference>
<dbReference type="NCBIfam" id="TIGR01730">
    <property type="entry name" value="RND_mfp"/>
    <property type="match status" value="1"/>
</dbReference>
<keyword evidence="3" id="KW-1003">Cell membrane</keyword>
<evidence type="ECO:0000256" key="3">
    <source>
        <dbReference type="ARBA" id="ARBA00022475"/>
    </source>
</evidence>
<keyword evidence="7" id="KW-1133">Transmembrane helix</keyword>
<keyword evidence="5 7" id="KW-0472">Membrane</keyword>
<feature type="domain" description="Multidrug resistance protein MdtA-like barrel-sandwich hybrid" evidence="9">
    <location>
        <begin position="129"/>
        <end position="272"/>
    </location>
</feature>
<comment type="subcellular location">
    <subcellularLocation>
        <location evidence="1">Cell membrane</location>
    </subcellularLocation>
</comment>
<dbReference type="InterPro" id="IPR058626">
    <property type="entry name" value="MdtA-like_b-barrel"/>
</dbReference>
<proteinExistence type="inferred from homology"/>
<keyword evidence="7" id="KW-0812">Transmembrane</keyword>
<evidence type="ECO:0000256" key="6">
    <source>
        <dbReference type="SAM" id="MobiDB-lite"/>
    </source>
</evidence>
<dbReference type="InterPro" id="IPR058624">
    <property type="entry name" value="MdtA-like_HH"/>
</dbReference>
<dbReference type="Pfam" id="PF25876">
    <property type="entry name" value="HH_MFP_RND"/>
    <property type="match status" value="1"/>
</dbReference>
<accession>A0A239KA76</accession>
<dbReference type="InterPro" id="IPR058625">
    <property type="entry name" value="MdtA-like_BSH"/>
</dbReference>
<dbReference type="Gene3D" id="2.40.50.100">
    <property type="match status" value="1"/>
</dbReference>
<reference evidence="11 12" key="1">
    <citation type="submission" date="2017-06" db="EMBL/GenBank/DDBJ databases">
        <authorList>
            <person name="Kim H.J."/>
            <person name="Triplett B.A."/>
        </authorList>
    </citation>
    <scope>NUCLEOTIDE SEQUENCE [LARGE SCALE GENOMIC DNA]</scope>
    <source>
        <strain evidence="11 12">DSM 18704</strain>
    </source>
</reference>
<evidence type="ECO:0000259" key="8">
    <source>
        <dbReference type="Pfam" id="PF25876"/>
    </source>
</evidence>
<dbReference type="AlphaFoldDB" id="A0A239KA76"/>
<dbReference type="Gene3D" id="2.40.420.20">
    <property type="match status" value="1"/>
</dbReference>
<dbReference type="Gene3D" id="1.10.287.470">
    <property type="entry name" value="Helix hairpin bin"/>
    <property type="match status" value="1"/>
</dbReference>
<feature type="domain" description="Multidrug resistance protein MdtA-like beta-barrel" evidence="10">
    <location>
        <begin position="276"/>
        <end position="359"/>
    </location>
</feature>
<dbReference type="Pfam" id="PF25917">
    <property type="entry name" value="BSH_RND"/>
    <property type="match status" value="1"/>
</dbReference>
<feature type="domain" description="Multidrug resistance protein MdtA-like alpha-helical hairpin" evidence="8">
    <location>
        <begin position="169"/>
        <end position="238"/>
    </location>
</feature>
<evidence type="ECO:0000256" key="4">
    <source>
        <dbReference type="ARBA" id="ARBA00022519"/>
    </source>
</evidence>
<evidence type="ECO:0000256" key="1">
    <source>
        <dbReference type="ARBA" id="ARBA00004236"/>
    </source>
</evidence>
<evidence type="ECO:0000256" key="2">
    <source>
        <dbReference type="ARBA" id="ARBA00009477"/>
    </source>
</evidence>
<dbReference type="GO" id="GO:1990281">
    <property type="term" value="C:efflux pump complex"/>
    <property type="evidence" value="ECO:0007669"/>
    <property type="project" value="TreeGrafter"/>
</dbReference>
<feature type="region of interest" description="Disordered" evidence="6">
    <location>
        <begin position="426"/>
        <end position="459"/>
    </location>
</feature>
<dbReference type="Proteomes" id="UP000198356">
    <property type="component" value="Unassembled WGS sequence"/>
</dbReference>
<feature type="compositionally biased region" description="Gly residues" evidence="6">
    <location>
        <begin position="87"/>
        <end position="99"/>
    </location>
</feature>
<evidence type="ECO:0000256" key="7">
    <source>
        <dbReference type="SAM" id="Phobius"/>
    </source>
</evidence>
<evidence type="ECO:0000313" key="11">
    <source>
        <dbReference type="EMBL" id="SNT14911.1"/>
    </source>
</evidence>
<evidence type="ECO:0000256" key="5">
    <source>
        <dbReference type="ARBA" id="ARBA00023136"/>
    </source>
</evidence>
<feature type="transmembrane region" description="Helical" evidence="7">
    <location>
        <begin position="58"/>
        <end position="75"/>
    </location>
</feature>
<organism evidence="11 12">
    <name type="scientific">Granulicella rosea</name>
    <dbReference type="NCBI Taxonomy" id="474952"/>
    <lineage>
        <taxon>Bacteria</taxon>
        <taxon>Pseudomonadati</taxon>
        <taxon>Acidobacteriota</taxon>
        <taxon>Terriglobia</taxon>
        <taxon>Terriglobales</taxon>
        <taxon>Acidobacteriaceae</taxon>
        <taxon>Granulicella</taxon>
    </lineage>
</organism>
<dbReference type="SUPFAM" id="SSF111369">
    <property type="entry name" value="HlyD-like secretion proteins"/>
    <property type="match status" value="1"/>
</dbReference>
<dbReference type="Pfam" id="PF25944">
    <property type="entry name" value="Beta-barrel_RND"/>
    <property type="match status" value="1"/>
</dbReference>
<evidence type="ECO:0000259" key="10">
    <source>
        <dbReference type="Pfam" id="PF25944"/>
    </source>
</evidence>
<name>A0A239KA76_9BACT</name>
<dbReference type="PANTHER" id="PTHR30469">
    <property type="entry name" value="MULTIDRUG RESISTANCE PROTEIN MDTA"/>
    <property type="match status" value="1"/>
</dbReference>
<keyword evidence="4" id="KW-0997">Cell inner membrane</keyword>
<gene>
    <name evidence="11" type="ORF">SAMN05421770_104398</name>
</gene>
<evidence type="ECO:0000313" key="12">
    <source>
        <dbReference type="Proteomes" id="UP000198356"/>
    </source>
</evidence>
<evidence type="ECO:0000259" key="9">
    <source>
        <dbReference type="Pfam" id="PF25917"/>
    </source>
</evidence>
<dbReference type="InterPro" id="IPR006143">
    <property type="entry name" value="RND_pump_MFP"/>
</dbReference>
<keyword evidence="12" id="KW-1185">Reference proteome</keyword>